<name>W2J2I4_PHYNI</name>
<feature type="compositionally biased region" description="Basic and acidic residues" evidence="1">
    <location>
        <begin position="1"/>
        <end position="10"/>
    </location>
</feature>
<dbReference type="Proteomes" id="UP000053236">
    <property type="component" value="Unassembled WGS sequence"/>
</dbReference>
<reference evidence="3 4" key="2">
    <citation type="submission" date="2013-11" db="EMBL/GenBank/DDBJ databases">
        <title>The Genome Sequence of Phytophthora parasitica CJ05E6.</title>
        <authorList>
            <consortium name="The Broad Institute Genomics Platform"/>
            <person name="Russ C."/>
            <person name="Tyler B."/>
            <person name="Panabieres F."/>
            <person name="Shan W."/>
            <person name="Tripathy S."/>
            <person name="Grunwald N."/>
            <person name="Machado M."/>
            <person name="Johnson C.S."/>
            <person name="Arredondo F."/>
            <person name="Hong C."/>
            <person name="Coffey M."/>
            <person name="Young S.K."/>
            <person name="Zeng Q."/>
            <person name="Gargeya S."/>
            <person name="Fitzgerald M."/>
            <person name="Abouelleil A."/>
            <person name="Alvarado L."/>
            <person name="Chapman S.B."/>
            <person name="Gainer-Dewar J."/>
            <person name="Goldberg J."/>
            <person name="Griggs A."/>
            <person name="Gujja S."/>
            <person name="Hansen M."/>
            <person name="Howarth C."/>
            <person name="Imamovic A."/>
            <person name="Ireland A."/>
            <person name="Larimer J."/>
            <person name="McCowan C."/>
            <person name="Murphy C."/>
            <person name="Pearson M."/>
            <person name="Poon T.W."/>
            <person name="Priest M."/>
            <person name="Roberts A."/>
            <person name="Saif S."/>
            <person name="Shea T."/>
            <person name="Sykes S."/>
            <person name="Wortman J."/>
            <person name="Nusbaum C."/>
            <person name="Birren B."/>
        </authorList>
    </citation>
    <scope>NUCLEOTIDE SEQUENCE [LARGE SCALE GENOMIC DNA]</scope>
    <source>
        <strain evidence="3 4">CJ05E6</strain>
    </source>
</reference>
<feature type="compositionally biased region" description="Polar residues" evidence="1">
    <location>
        <begin position="11"/>
        <end position="23"/>
    </location>
</feature>
<sequence>MEHVKNDTSRASKSTHASGREVTVSSIAITKGIDVLIPGENGKKLCLRCSGRAHFKPESLHTK</sequence>
<reference evidence="2" key="1">
    <citation type="submission" date="2013-11" db="EMBL/GenBank/DDBJ databases">
        <title>The Genome Sequence of Phytophthora parasitica CJ02B3.</title>
        <authorList>
            <consortium name="The Broad Institute Genomics Platform"/>
            <person name="Russ C."/>
            <person name="Tyler B."/>
            <person name="Panabieres F."/>
            <person name="Shan W."/>
            <person name="Tripathy S."/>
            <person name="Grunwald N."/>
            <person name="Machado M."/>
            <person name="Johnson C.S."/>
            <person name="Arredondo F."/>
            <person name="Hong C."/>
            <person name="Coffey M."/>
            <person name="Young S.K."/>
            <person name="Zeng Q."/>
            <person name="Gargeya S."/>
            <person name="Fitzgerald M."/>
            <person name="Abouelleil A."/>
            <person name="Alvarado L."/>
            <person name="Chapman S.B."/>
            <person name="Gainer-Dewar J."/>
            <person name="Goldberg J."/>
            <person name="Griggs A."/>
            <person name="Gujja S."/>
            <person name="Hansen M."/>
            <person name="Howarth C."/>
            <person name="Imamovic A."/>
            <person name="Ireland A."/>
            <person name="Larimer J."/>
            <person name="McCowan C."/>
            <person name="Murphy C."/>
            <person name="Pearson M."/>
            <person name="Poon T.W."/>
            <person name="Priest M."/>
            <person name="Roberts A."/>
            <person name="Saif S."/>
            <person name="Shea T."/>
            <person name="Sykes S."/>
            <person name="Wortman J."/>
            <person name="Nusbaum C."/>
            <person name="Birren B."/>
        </authorList>
    </citation>
    <scope>NUCLEOTIDE SEQUENCE [LARGE SCALE GENOMIC DNA]</scope>
    <source>
        <strain evidence="2">CJ02B3</strain>
    </source>
</reference>
<dbReference type="EMBL" id="KI686358">
    <property type="protein sequence ID" value="ETK86424.1"/>
    <property type="molecule type" value="Genomic_DNA"/>
</dbReference>
<dbReference type="Proteomes" id="UP000053864">
    <property type="component" value="Unassembled WGS sequence"/>
</dbReference>
<dbReference type="VEuPathDB" id="FungiDB:PPTG_22983"/>
<proteinExistence type="predicted"/>
<evidence type="ECO:0000313" key="3">
    <source>
        <dbReference type="EMBL" id="ETL39843.1"/>
    </source>
</evidence>
<feature type="non-terminal residue" evidence="3">
    <location>
        <position position="63"/>
    </location>
</feature>
<dbReference type="EMBL" id="KI672986">
    <property type="protein sequence ID" value="ETL39843.1"/>
    <property type="molecule type" value="Genomic_DNA"/>
</dbReference>
<gene>
    <name evidence="2" type="ORF">L915_08941</name>
    <name evidence="3" type="ORF">L916_08859</name>
</gene>
<organism evidence="3 4">
    <name type="scientific">Phytophthora nicotianae</name>
    <name type="common">Potato buckeye rot agent</name>
    <name type="synonym">Phytophthora parasitica</name>
    <dbReference type="NCBI Taxonomy" id="4792"/>
    <lineage>
        <taxon>Eukaryota</taxon>
        <taxon>Sar</taxon>
        <taxon>Stramenopiles</taxon>
        <taxon>Oomycota</taxon>
        <taxon>Peronosporomycetes</taxon>
        <taxon>Peronosporales</taxon>
        <taxon>Peronosporaceae</taxon>
        <taxon>Phytophthora</taxon>
    </lineage>
</organism>
<feature type="region of interest" description="Disordered" evidence="1">
    <location>
        <begin position="1"/>
        <end position="23"/>
    </location>
</feature>
<dbReference type="AlphaFoldDB" id="W2J2I4"/>
<protein>
    <submittedName>
        <fullName evidence="3">Uncharacterized protein</fullName>
    </submittedName>
</protein>
<evidence type="ECO:0000313" key="2">
    <source>
        <dbReference type="EMBL" id="ETK86424.1"/>
    </source>
</evidence>
<evidence type="ECO:0000256" key="1">
    <source>
        <dbReference type="SAM" id="MobiDB-lite"/>
    </source>
</evidence>
<accession>W2J2I4</accession>
<evidence type="ECO:0000313" key="4">
    <source>
        <dbReference type="Proteomes" id="UP000053864"/>
    </source>
</evidence>